<evidence type="ECO:0000313" key="3">
    <source>
        <dbReference type="Proteomes" id="UP000522313"/>
    </source>
</evidence>
<protein>
    <submittedName>
        <fullName evidence="2">ElaB/YqjD/DUF883 family membrane-anchored ribosome-binding protein</fullName>
    </submittedName>
</protein>
<reference evidence="2 3" key="2">
    <citation type="submission" date="2020-08" db="EMBL/GenBank/DDBJ databases">
        <authorList>
            <person name="Partida-Martinez L."/>
            <person name="Huntemann M."/>
            <person name="Clum A."/>
            <person name="Wang J."/>
            <person name="Palaniappan K."/>
            <person name="Ritter S."/>
            <person name="Chen I.-M."/>
            <person name="Stamatis D."/>
            <person name="Reddy T."/>
            <person name="O'Malley R."/>
            <person name="Daum C."/>
            <person name="Shapiro N."/>
            <person name="Ivanova N."/>
            <person name="Kyrpides N."/>
            <person name="Woyke T."/>
        </authorList>
    </citation>
    <scope>NUCLEOTIDE SEQUENCE [LARGE SCALE GENOMIC DNA]</scope>
    <source>
        <strain evidence="2 3">AS3.13</strain>
    </source>
</reference>
<name>A0A7X0JER5_9SPHN</name>
<dbReference type="RefSeq" id="WP_184507767.1">
    <property type="nucleotide sequence ID" value="NZ_JACHBT010000020.1"/>
</dbReference>
<proteinExistence type="predicted"/>
<gene>
    <name evidence="2" type="ORF">F4693_003271</name>
</gene>
<dbReference type="EMBL" id="JACHBT010000020">
    <property type="protein sequence ID" value="MBB6506271.1"/>
    <property type="molecule type" value="Genomic_DNA"/>
</dbReference>
<reference evidence="2 3" key="1">
    <citation type="submission" date="2020-08" db="EMBL/GenBank/DDBJ databases">
        <title>The Agave Microbiome: Exploring the role of microbial communities in plant adaptations to desert environments.</title>
        <authorList>
            <person name="Partida-Martinez L.P."/>
        </authorList>
    </citation>
    <scope>NUCLEOTIDE SEQUENCE [LARGE SCALE GENOMIC DNA]</scope>
    <source>
        <strain evidence="2 3">AS3.13</strain>
    </source>
</reference>
<dbReference type="Proteomes" id="UP000522313">
    <property type="component" value="Unassembled WGS sequence"/>
</dbReference>
<evidence type="ECO:0000256" key="1">
    <source>
        <dbReference type="SAM" id="MobiDB-lite"/>
    </source>
</evidence>
<feature type="region of interest" description="Disordered" evidence="1">
    <location>
        <begin position="1"/>
        <end position="69"/>
    </location>
</feature>
<dbReference type="AlphaFoldDB" id="A0A7X0JER5"/>
<sequence length="182" mass="18781">MADEQDRDTLQHSTPADAAPPPADASFTPAEPLKNAGVDFTPEDTGATGNGSGTGSTLADAKQSARDYVAKGREQAADKARGFAEDGKAKATDALTQLSQMLTDAAGQVDEKLGGQYGQYARSAADRVQGFSSAIDQKSVEDLLDDARELVRKSPEVAVGLAAGVGFVLARLIGAAVDQRDA</sequence>
<accession>A0A7X0JER5</accession>
<comment type="caution">
    <text evidence="2">The sequence shown here is derived from an EMBL/GenBank/DDBJ whole genome shotgun (WGS) entry which is preliminary data.</text>
</comment>
<evidence type="ECO:0000313" key="2">
    <source>
        <dbReference type="EMBL" id="MBB6506271.1"/>
    </source>
</evidence>
<organism evidence="2 3">
    <name type="scientific">Sphingomonas endophytica</name>
    <dbReference type="NCBI Taxonomy" id="869719"/>
    <lineage>
        <taxon>Bacteria</taxon>
        <taxon>Pseudomonadati</taxon>
        <taxon>Pseudomonadota</taxon>
        <taxon>Alphaproteobacteria</taxon>
        <taxon>Sphingomonadales</taxon>
        <taxon>Sphingomonadaceae</taxon>
        <taxon>Sphingomonas</taxon>
    </lineage>
</organism>
<dbReference type="Gene3D" id="1.20.120.20">
    <property type="entry name" value="Apolipoprotein"/>
    <property type="match status" value="1"/>
</dbReference>